<accession>A0A0A1ZEB4</accession>
<reference evidence="2" key="1">
    <citation type="journal article" date="2014" name="Sci. Data">
        <title>Genomes of diverse isolates of the marine cyanobacterium Prochlorococcus.</title>
        <authorList>
            <person name="Biller S."/>
            <person name="Berube P."/>
            <person name="Thompson J."/>
            <person name="Kelly L."/>
            <person name="Roggensack S."/>
            <person name="Awad L."/>
            <person name="Roache-Johnson K."/>
            <person name="Ding H."/>
            <person name="Giovannoni S.J."/>
            <person name="Moore L.R."/>
            <person name="Chisholm S.W."/>
        </authorList>
    </citation>
    <scope>NUCLEOTIDE SEQUENCE [LARGE SCALE GENOMIC DNA]</scope>
    <source>
        <strain evidence="2">GP2</strain>
    </source>
</reference>
<name>A0A0A1ZEB4_PROMR</name>
<protein>
    <submittedName>
        <fullName evidence="1">Uncharacterized protein</fullName>
    </submittedName>
</protein>
<evidence type="ECO:0000313" key="2">
    <source>
        <dbReference type="Proteomes" id="UP000030598"/>
    </source>
</evidence>
<dbReference type="EMBL" id="JNAH01000004">
    <property type="protein sequence ID" value="KGF87760.1"/>
    <property type="molecule type" value="Genomic_DNA"/>
</dbReference>
<dbReference type="eggNOG" id="ENOG5030S9U">
    <property type="taxonomic scope" value="Bacteria"/>
</dbReference>
<evidence type="ECO:0000313" key="1">
    <source>
        <dbReference type="EMBL" id="KGF87760.1"/>
    </source>
</evidence>
<sequence length="51" mass="5721">MLIGKCPEIDHLKSNCNVINKFTKIVMSLTAAEDFFLKTAPKDIGKLINKK</sequence>
<comment type="caution">
    <text evidence="1">The sequence shown here is derived from an EMBL/GenBank/DDBJ whole genome shotgun (WGS) entry which is preliminary data.</text>
</comment>
<dbReference type="Proteomes" id="UP000030598">
    <property type="component" value="Unassembled WGS sequence"/>
</dbReference>
<dbReference type="STRING" id="59925.EU91_0793"/>
<gene>
    <name evidence="1" type="ORF">EU91_0793</name>
</gene>
<proteinExistence type="predicted"/>
<organism evidence="1 2">
    <name type="scientific">Prochlorococcus marinus str. GP2</name>
    <dbReference type="NCBI Taxonomy" id="59925"/>
    <lineage>
        <taxon>Bacteria</taxon>
        <taxon>Bacillati</taxon>
        <taxon>Cyanobacteriota</taxon>
        <taxon>Cyanophyceae</taxon>
        <taxon>Synechococcales</taxon>
        <taxon>Prochlorococcaceae</taxon>
        <taxon>Prochlorococcus</taxon>
    </lineage>
</organism>
<dbReference type="AlphaFoldDB" id="A0A0A1ZEB4"/>